<evidence type="ECO:0008006" key="3">
    <source>
        <dbReference type="Google" id="ProtNLM"/>
    </source>
</evidence>
<proteinExistence type="predicted"/>
<dbReference type="Gene3D" id="3.30.710.10">
    <property type="entry name" value="Potassium Channel Kv1.1, Chain A"/>
    <property type="match status" value="1"/>
</dbReference>
<dbReference type="SUPFAM" id="SSF54695">
    <property type="entry name" value="POZ domain"/>
    <property type="match status" value="1"/>
</dbReference>
<sequence>MLKYAYTGKTEDLAPSLASDLLFVANKYQIGCLAAACIKYLMRNMSMKNVTNVLLIGDFASADVKNFAEKKDFLKDFLCNKCTDFSALEKTKDWISLKNNKPALALEIFSANVKSQEQKLKMRI</sequence>
<gene>
    <name evidence="1" type="ORF">AVEN_188780_1</name>
</gene>
<reference evidence="1 2" key="1">
    <citation type="journal article" date="2019" name="Sci. Rep.">
        <title>Orb-weaving spider Araneus ventricosus genome elucidates the spidroin gene catalogue.</title>
        <authorList>
            <person name="Kono N."/>
            <person name="Nakamura H."/>
            <person name="Ohtoshi R."/>
            <person name="Moran D.A.P."/>
            <person name="Shinohara A."/>
            <person name="Yoshida Y."/>
            <person name="Fujiwara M."/>
            <person name="Mori M."/>
            <person name="Tomita M."/>
            <person name="Arakawa K."/>
        </authorList>
    </citation>
    <scope>NUCLEOTIDE SEQUENCE [LARGE SCALE GENOMIC DNA]</scope>
</reference>
<dbReference type="EMBL" id="BGPR01007137">
    <property type="protein sequence ID" value="GBN24555.1"/>
    <property type="molecule type" value="Genomic_DNA"/>
</dbReference>
<accession>A0A4Y2MBS5</accession>
<dbReference type="InterPro" id="IPR011333">
    <property type="entry name" value="SKP1/BTB/POZ_sf"/>
</dbReference>
<evidence type="ECO:0000313" key="2">
    <source>
        <dbReference type="Proteomes" id="UP000499080"/>
    </source>
</evidence>
<dbReference type="AlphaFoldDB" id="A0A4Y2MBS5"/>
<keyword evidence="2" id="KW-1185">Reference proteome</keyword>
<name>A0A4Y2MBS5_ARAVE</name>
<dbReference type="Proteomes" id="UP000499080">
    <property type="component" value="Unassembled WGS sequence"/>
</dbReference>
<dbReference type="PANTHER" id="PTHR24413">
    <property type="entry name" value="SPECKLE-TYPE POZ PROTEIN"/>
    <property type="match status" value="1"/>
</dbReference>
<comment type="caution">
    <text evidence="1">The sequence shown here is derived from an EMBL/GenBank/DDBJ whole genome shotgun (WGS) entry which is preliminary data.</text>
</comment>
<organism evidence="1 2">
    <name type="scientific">Araneus ventricosus</name>
    <name type="common">Orbweaver spider</name>
    <name type="synonym">Epeira ventricosa</name>
    <dbReference type="NCBI Taxonomy" id="182803"/>
    <lineage>
        <taxon>Eukaryota</taxon>
        <taxon>Metazoa</taxon>
        <taxon>Ecdysozoa</taxon>
        <taxon>Arthropoda</taxon>
        <taxon>Chelicerata</taxon>
        <taxon>Arachnida</taxon>
        <taxon>Araneae</taxon>
        <taxon>Araneomorphae</taxon>
        <taxon>Entelegynae</taxon>
        <taxon>Araneoidea</taxon>
        <taxon>Araneidae</taxon>
        <taxon>Araneus</taxon>
    </lineage>
</organism>
<protein>
    <recommendedName>
        <fullName evidence="3">BTB domain-containing protein</fullName>
    </recommendedName>
</protein>
<evidence type="ECO:0000313" key="1">
    <source>
        <dbReference type="EMBL" id="GBN24555.1"/>
    </source>
</evidence>